<dbReference type="EMBL" id="GL636492">
    <property type="protein sequence ID" value="EFW18467.1"/>
    <property type="molecule type" value="Genomic_DNA"/>
</dbReference>
<dbReference type="PANTHER" id="PTHR43591:SF24">
    <property type="entry name" value="2-METHOXY-6-POLYPRENYL-1,4-BENZOQUINOL METHYLASE, MITOCHONDRIAL"/>
    <property type="match status" value="1"/>
</dbReference>
<protein>
    <submittedName>
        <fullName evidence="1">Uncharacterized protein</fullName>
    </submittedName>
</protein>
<reference evidence="2" key="1">
    <citation type="journal article" date="2010" name="Genome Res.">
        <title>Population genomic sequencing of Coccidioides fungi reveals recent hybridization and transposon control.</title>
        <authorList>
            <person name="Neafsey D.E."/>
            <person name="Barker B.M."/>
            <person name="Sharpton T.J."/>
            <person name="Stajich J.E."/>
            <person name="Park D.J."/>
            <person name="Whiston E."/>
            <person name="Hung C.-Y."/>
            <person name="McMahan C."/>
            <person name="White J."/>
            <person name="Sykes S."/>
            <person name="Heiman D."/>
            <person name="Young S."/>
            <person name="Zeng Q."/>
            <person name="Abouelleil A."/>
            <person name="Aftuck L."/>
            <person name="Bessette D."/>
            <person name="Brown A."/>
            <person name="FitzGerald M."/>
            <person name="Lui A."/>
            <person name="Macdonald J.P."/>
            <person name="Priest M."/>
            <person name="Orbach M.J."/>
            <person name="Galgiani J.N."/>
            <person name="Kirkland T.N."/>
            <person name="Cole G.T."/>
            <person name="Birren B.W."/>
            <person name="Henn M.R."/>
            <person name="Taylor J.W."/>
            <person name="Rounsley S.D."/>
        </authorList>
    </citation>
    <scope>NUCLEOTIDE SEQUENCE [LARGE SCALE GENOMIC DNA]</scope>
    <source>
        <strain evidence="2">RMSCC 757 / Silveira</strain>
    </source>
</reference>
<gene>
    <name evidence="1" type="ORF">CPSG_05153</name>
</gene>
<dbReference type="Gene3D" id="3.40.50.150">
    <property type="entry name" value="Vaccinia Virus protein VP39"/>
    <property type="match status" value="1"/>
</dbReference>
<dbReference type="STRING" id="443226.E9D4N5"/>
<dbReference type="OrthoDB" id="2013972at2759"/>
<keyword evidence="2" id="KW-1185">Reference proteome</keyword>
<dbReference type="HOGENOM" id="CLU_010595_7_1_1"/>
<organism evidence="2">
    <name type="scientific">Coccidioides posadasii (strain RMSCC 757 / Silveira)</name>
    <name type="common">Valley fever fungus</name>
    <dbReference type="NCBI Taxonomy" id="443226"/>
    <lineage>
        <taxon>Eukaryota</taxon>
        <taxon>Fungi</taxon>
        <taxon>Dikarya</taxon>
        <taxon>Ascomycota</taxon>
        <taxon>Pezizomycotina</taxon>
        <taxon>Eurotiomycetes</taxon>
        <taxon>Eurotiomycetidae</taxon>
        <taxon>Onygenales</taxon>
        <taxon>Onygenaceae</taxon>
        <taxon>Coccidioides</taxon>
    </lineage>
</organism>
<dbReference type="PANTHER" id="PTHR43591">
    <property type="entry name" value="METHYLTRANSFERASE"/>
    <property type="match status" value="1"/>
</dbReference>
<evidence type="ECO:0000313" key="2">
    <source>
        <dbReference type="Proteomes" id="UP000002497"/>
    </source>
</evidence>
<reference evidence="2" key="2">
    <citation type="submission" date="2010-03" db="EMBL/GenBank/DDBJ databases">
        <title>The genome sequence of Coccidioides posadasii strain Silveira.</title>
        <authorList>
            <consortium name="The Broad Institute Genome Sequencing Center for Infectious Disease"/>
            <person name="Neafsey D."/>
            <person name="Orbach M."/>
            <person name="Henn M.R."/>
            <person name="Cole G.T."/>
            <person name="Galgiani J."/>
            <person name="Gardner M.J."/>
            <person name="Kirkland T.N."/>
            <person name="Taylor J.W."/>
            <person name="Young S.K."/>
            <person name="Zeng Q."/>
            <person name="Koehrsen M."/>
            <person name="Alvarado L."/>
            <person name="Berlin A."/>
            <person name="Borenstein D."/>
            <person name="Chapman S.B."/>
            <person name="Chen Z."/>
            <person name="Engels R."/>
            <person name="Freedman E."/>
            <person name="Gellesch M."/>
            <person name="Goldberg J."/>
            <person name="Griggs A."/>
            <person name="Gujja S."/>
            <person name="Heilman E."/>
            <person name="Heiman D."/>
            <person name="Howarth C."/>
            <person name="Jen D."/>
            <person name="Larson L."/>
            <person name="Mehta T."/>
            <person name="Neiman D."/>
            <person name="Park D."/>
            <person name="Pearson M."/>
            <person name="Richards J."/>
            <person name="Roberts A."/>
            <person name="Saif S."/>
            <person name="Shea T."/>
            <person name="Shenoy N."/>
            <person name="Sisk P."/>
            <person name="Stolte C."/>
            <person name="Sykes S."/>
            <person name="Walk T."/>
            <person name="White J."/>
            <person name="Yandava C."/>
            <person name="Haas B."/>
            <person name="Nusbaum C."/>
            <person name="Birren B."/>
        </authorList>
    </citation>
    <scope>NUCLEOTIDE SEQUENCE [LARGE SCALE GENOMIC DNA]</scope>
    <source>
        <strain evidence="2">RMSCC 757 / Silveira</strain>
    </source>
</reference>
<accession>E9D4N5</accession>
<evidence type="ECO:0000313" key="1">
    <source>
        <dbReference type="EMBL" id="EFW18467.1"/>
    </source>
</evidence>
<name>E9D4N5_COCPS</name>
<proteinExistence type="predicted"/>
<dbReference type="Pfam" id="PF13489">
    <property type="entry name" value="Methyltransf_23"/>
    <property type="match status" value="1"/>
</dbReference>
<dbReference type="GO" id="GO:0008168">
    <property type="term" value="F:methyltransferase activity"/>
    <property type="evidence" value="ECO:0007669"/>
    <property type="project" value="TreeGrafter"/>
</dbReference>
<dbReference type="InterPro" id="IPR029063">
    <property type="entry name" value="SAM-dependent_MTases_sf"/>
</dbReference>
<dbReference type="VEuPathDB" id="FungiDB:CPSG_05153"/>
<dbReference type="AlphaFoldDB" id="E9D4N5"/>
<dbReference type="Proteomes" id="UP000002497">
    <property type="component" value="Unassembled WGS sequence"/>
</dbReference>
<dbReference type="SUPFAM" id="SSF53335">
    <property type="entry name" value="S-adenosyl-L-methionine-dependent methyltransferases"/>
    <property type="match status" value="1"/>
</dbReference>
<dbReference type="OMA" id="IEVSSIC"/>
<sequence length="391" mass="44408">MAHPIVQRSQKPPRIVYDWNRNLYVAALAFDSGVLYFPLCPGVASPGPVKTIHTELSREVTMVDVSAPDTCEPCFGSDYDEDDTLSTTTALASEFVDYPYDYGRRYNAYKEGEYWAPNDDVQQNQMDVAHHMFYDLLDGKLADAPISKDVREVIDLGTGNGAWAVDFADEYPSANVTGIDYSAIQPNNLPSNCNFIIDDVCDKWCYPPNYFDLVHIRQMYGSVTDWHGLYASIYRHLRPGGWVDQQEMSVEFKSDNDSLPCDHPLRRWSRGMLRAGEISGKTFQVADQAWGHLLNAGFVNTIEKKHKVPVGTWSEDPRMRALGKLNLEQIKAGIDGWTIMPFMRELRWSYVDMRHLIRDVLEALEDPNVHLYIEVSSICAQKPMGERSCGK</sequence>
<dbReference type="CDD" id="cd02440">
    <property type="entry name" value="AdoMet_MTases"/>
    <property type="match status" value="1"/>
</dbReference>
<dbReference type="eggNOG" id="ENOG502QSKG">
    <property type="taxonomic scope" value="Eukaryota"/>
</dbReference>
<dbReference type="VEuPathDB" id="FungiDB:D8B26_005242"/>